<dbReference type="Gene3D" id="3.40.630.30">
    <property type="match status" value="1"/>
</dbReference>
<dbReference type="AlphaFoldDB" id="A0A562IF68"/>
<protein>
    <submittedName>
        <fullName evidence="2">RimJ/RimL family protein N-acetyltransferase</fullName>
    </submittedName>
</protein>
<name>A0A562IF68_MICOL</name>
<dbReference type="Proteomes" id="UP000319825">
    <property type="component" value="Unassembled WGS sequence"/>
</dbReference>
<dbReference type="PANTHER" id="PTHR43792">
    <property type="entry name" value="GNAT FAMILY, PUTATIVE (AFU_ORTHOLOGUE AFUA_3G00765)-RELATED-RELATED"/>
    <property type="match status" value="1"/>
</dbReference>
<keyword evidence="2" id="KW-0808">Transferase</keyword>
<evidence type="ECO:0000313" key="2">
    <source>
        <dbReference type="EMBL" id="TWH69466.1"/>
    </source>
</evidence>
<dbReference type="OrthoDB" id="9132139at2"/>
<dbReference type="Pfam" id="PF13302">
    <property type="entry name" value="Acetyltransf_3"/>
    <property type="match status" value="1"/>
</dbReference>
<dbReference type="EMBL" id="VLKE01000001">
    <property type="protein sequence ID" value="TWH69466.1"/>
    <property type="molecule type" value="Genomic_DNA"/>
</dbReference>
<feature type="domain" description="N-acetyltransferase" evidence="1">
    <location>
        <begin position="21"/>
        <end position="186"/>
    </location>
</feature>
<gene>
    <name evidence="2" type="ORF">JD77_04476</name>
</gene>
<dbReference type="CDD" id="cd04301">
    <property type="entry name" value="NAT_SF"/>
    <property type="match status" value="1"/>
</dbReference>
<sequence length="188" mass="20810">MRGVPPTTAGVYPVRLAGERCVLREVEDGDVDAVYALTAHPGVLERVLDEHPPSREEIRAALTAWRAEARAEPRSSYRLAAVAGGELVGMGTLTVDSAAHRRGEIGYVLHPDHWGAGLGTELSRLLLRLGFERVGLHRIEATTRPDHVASCRVLEKAGRRREGLSRDHLLVRGRWWDSVRYAVLATER</sequence>
<proteinExistence type="predicted"/>
<reference evidence="2 3" key="1">
    <citation type="submission" date="2019-07" db="EMBL/GenBank/DDBJ databases">
        <title>R&amp;d 2014.</title>
        <authorList>
            <person name="Klenk H.-P."/>
        </authorList>
    </citation>
    <scope>NUCLEOTIDE SEQUENCE [LARGE SCALE GENOMIC DNA]</scope>
    <source>
        <strain evidence="2 3">DSM 43868</strain>
    </source>
</reference>
<dbReference type="InterPro" id="IPR000182">
    <property type="entry name" value="GNAT_dom"/>
</dbReference>
<dbReference type="RefSeq" id="WP_145776008.1">
    <property type="nucleotide sequence ID" value="NZ_BAAATQ010000078.1"/>
</dbReference>
<keyword evidence="3" id="KW-1185">Reference proteome</keyword>
<dbReference type="InterPro" id="IPR051531">
    <property type="entry name" value="N-acetyltransferase"/>
</dbReference>
<organism evidence="2 3">
    <name type="scientific">Micromonospora olivasterospora</name>
    <dbReference type="NCBI Taxonomy" id="1880"/>
    <lineage>
        <taxon>Bacteria</taxon>
        <taxon>Bacillati</taxon>
        <taxon>Actinomycetota</taxon>
        <taxon>Actinomycetes</taxon>
        <taxon>Micromonosporales</taxon>
        <taxon>Micromonosporaceae</taxon>
        <taxon>Micromonospora</taxon>
    </lineage>
</organism>
<accession>A0A562IF68</accession>
<dbReference type="SUPFAM" id="SSF55729">
    <property type="entry name" value="Acyl-CoA N-acyltransferases (Nat)"/>
    <property type="match status" value="1"/>
</dbReference>
<evidence type="ECO:0000259" key="1">
    <source>
        <dbReference type="PROSITE" id="PS51186"/>
    </source>
</evidence>
<dbReference type="InterPro" id="IPR016181">
    <property type="entry name" value="Acyl_CoA_acyltransferase"/>
</dbReference>
<comment type="caution">
    <text evidence="2">The sequence shown here is derived from an EMBL/GenBank/DDBJ whole genome shotgun (WGS) entry which is preliminary data.</text>
</comment>
<evidence type="ECO:0000313" key="3">
    <source>
        <dbReference type="Proteomes" id="UP000319825"/>
    </source>
</evidence>
<dbReference type="GO" id="GO:0016747">
    <property type="term" value="F:acyltransferase activity, transferring groups other than amino-acyl groups"/>
    <property type="evidence" value="ECO:0007669"/>
    <property type="project" value="InterPro"/>
</dbReference>
<dbReference type="PROSITE" id="PS51186">
    <property type="entry name" value="GNAT"/>
    <property type="match status" value="1"/>
</dbReference>